<dbReference type="PANTHER" id="PTHR31190:SF480">
    <property type="entry name" value="ETHYLENE-RESPONSIVE TRANSCRIPTION FACTOR RAP2-12"/>
    <property type="match status" value="1"/>
</dbReference>
<proteinExistence type="predicted"/>
<dbReference type="SUPFAM" id="SSF54171">
    <property type="entry name" value="DNA-binding domain"/>
    <property type="match status" value="1"/>
</dbReference>
<dbReference type="FunFam" id="3.30.730.10:FF:000001">
    <property type="entry name" value="Ethylene-responsive transcription factor 2"/>
    <property type="match status" value="1"/>
</dbReference>
<dbReference type="EMBL" id="CM035407">
    <property type="protein sequence ID" value="KAH7444586.1"/>
    <property type="molecule type" value="Genomic_DNA"/>
</dbReference>
<dbReference type="Gene3D" id="3.30.730.10">
    <property type="entry name" value="AP2/ERF domain"/>
    <property type="match status" value="1"/>
</dbReference>
<sequence length="406" mass="45078">MCGGSIIPTLIPPATSEGAVCNGARGVNGQTSAEWVKWSELLDLPLASYDADKAAFIRQQEQDASYGFLESFDGLISEQSSFSPLLQQQEQQQVFAPTTPDSTCLESANLRPRKHTYRGIRQRPWGKWAAEIRDPQKGSRVWLGTYETAEEAARAYDVAARKIRGSKAKVNFVESNAEQCNLKQKRVSKQKVNSVPTPVLSNTEKLKRSCPKGDPNLRFRHMLYHEVEGVLESDLKAPEVHESENMCFWNPETPIQLEVENCSALDSEHLKIVNSSPDNVSDTCGKKSSRQTNEWSQAPMCTNKEVSSNFDGMHGPGTSKPLFISCLSGGNSGKISLQCDSACTELLFFESLRECLVSAHNRSKPLLACDIPWHCDSSRLFKLRHAEEATLLKALSRLLPNEAETI</sequence>
<dbReference type="InterPro" id="IPR016177">
    <property type="entry name" value="DNA-bd_dom_sf"/>
</dbReference>
<keyword evidence="5" id="KW-0539">Nucleus</keyword>
<evidence type="ECO:0000256" key="4">
    <source>
        <dbReference type="ARBA" id="ARBA00023163"/>
    </source>
</evidence>
<dbReference type="InterPro" id="IPR001471">
    <property type="entry name" value="AP2/ERF_dom"/>
</dbReference>
<keyword evidence="3" id="KW-0238">DNA-binding</keyword>
<accession>A0A8T2VF39</accession>
<dbReference type="PROSITE" id="PS51032">
    <property type="entry name" value="AP2_ERF"/>
    <property type="match status" value="1"/>
</dbReference>
<dbReference type="AlphaFoldDB" id="A0A8T2VF39"/>
<comment type="subcellular location">
    <subcellularLocation>
        <location evidence="1">Nucleus</location>
    </subcellularLocation>
</comment>
<dbReference type="PRINTS" id="PR00367">
    <property type="entry name" value="ETHRSPELEMNT"/>
</dbReference>
<gene>
    <name evidence="7" type="ORF">KP509_02G084200</name>
</gene>
<dbReference type="GO" id="GO:0003700">
    <property type="term" value="F:DNA-binding transcription factor activity"/>
    <property type="evidence" value="ECO:0007669"/>
    <property type="project" value="InterPro"/>
</dbReference>
<evidence type="ECO:0000256" key="5">
    <source>
        <dbReference type="ARBA" id="ARBA00023242"/>
    </source>
</evidence>
<dbReference type="GO" id="GO:0005634">
    <property type="term" value="C:nucleus"/>
    <property type="evidence" value="ECO:0007669"/>
    <property type="project" value="UniProtKB-SubCell"/>
</dbReference>
<keyword evidence="4" id="KW-0804">Transcription</keyword>
<feature type="domain" description="AP2/ERF" evidence="6">
    <location>
        <begin position="116"/>
        <end position="173"/>
    </location>
</feature>
<evidence type="ECO:0000259" key="6">
    <source>
        <dbReference type="PROSITE" id="PS51032"/>
    </source>
</evidence>
<comment type="caution">
    <text evidence="7">The sequence shown here is derived from an EMBL/GenBank/DDBJ whole genome shotgun (WGS) entry which is preliminary data.</text>
</comment>
<evidence type="ECO:0000256" key="2">
    <source>
        <dbReference type="ARBA" id="ARBA00023015"/>
    </source>
</evidence>
<dbReference type="GO" id="GO:0009873">
    <property type="term" value="P:ethylene-activated signaling pathway"/>
    <property type="evidence" value="ECO:0007669"/>
    <property type="project" value="InterPro"/>
</dbReference>
<dbReference type="SMART" id="SM00380">
    <property type="entry name" value="AP2"/>
    <property type="match status" value="1"/>
</dbReference>
<dbReference type="PANTHER" id="PTHR31190">
    <property type="entry name" value="DNA-BINDING DOMAIN"/>
    <property type="match status" value="1"/>
</dbReference>
<dbReference type="CDD" id="cd00018">
    <property type="entry name" value="AP2"/>
    <property type="match status" value="1"/>
</dbReference>
<name>A0A8T2VF39_CERRI</name>
<dbReference type="InterPro" id="IPR044808">
    <property type="entry name" value="ERF_plant"/>
</dbReference>
<dbReference type="Pfam" id="PF00847">
    <property type="entry name" value="AP2"/>
    <property type="match status" value="1"/>
</dbReference>
<organism evidence="7 8">
    <name type="scientific">Ceratopteris richardii</name>
    <name type="common">Triangle waterfern</name>
    <dbReference type="NCBI Taxonomy" id="49495"/>
    <lineage>
        <taxon>Eukaryota</taxon>
        <taxon>Viridiplantae</taxon>
        <taxon>Streptophyta</taxon>
        <taxon>Embryophyta</taxon>
        <taxon>Tracheophyta</taxon>
        <taxon>Polypodiopsida</taxon>
        <taxon>Polypodiidae</taxon>
        <taxon>Polypodiales</taxon>
        <taxon>Pteridineae</taxon>
        <taxon>Pteridaceae</taxon>
        <taxon>Parkerioideae</taxon>
        <taxon>Ceratopteris</taxon>
    </lineage>
</organism>
<dbReference type="InterPro" id="IPR036955">
    <property type="entry name" value="AP2/ERF_dom_sf"/>
</dbReference>
<keyword evidence="2" id="KW-0805">Transcription regulation</keyword>
<reference evidence="7" key="1">
    <citation type="submission" date="2021-08" db="EMBL/GenBank/DDBJ databases">
        <title>WGS assembly of Ceratopteris richardii.</title>
        <authorList>
            <person name="Marchant D.B."/>
            <person name="Chen G."/>
            <person name="Jenkins J."/>
            <person name="Shu S."/>
            <person name="Leebens-Mack J."/>
            <person name="Grimwood J."/>
            <person name="Schmutz J."/>
            <person name="Soltis P."/>
            <person name="Soltis D."/>
            <person name="Chen Z.-H."/>
        </authorList>
    </citation>
    <scope>NUCLEOTIDE SEQUENCE</scope>
    <source>
        <strain evidence="7">Whitten #5841</strain>
        <tissue evidence="7">Leaf</tissue>
    </source>
</reference>
<protein>
    <recommendedName>
        <fullName evidence="6">AP2/ERF domain-containing protein</fullName>
    </recommendedName>
</protein>
<dbReference type="Proteomes" id="UP000825935">
    <property type="component" value="Chromosome 2"/>
</dbReference>
<evidence type="ECO:0000256" key="1">
    <source>
        <dbReference type="ARBA" id="ARBA00004123"/>
    </source>
</evidence>
<evidence type="ECO:0000313" key="7">
    <source>
        <dbReference type="EMBL" id="KAH7444586.1"/>
    </source>
</evidence>
<keyword evidence="8" id="KW-1185">Reference proteome</keyword>
<evidence type="ECO:0000256" key="3">
    <source>
        <dbReference type="ARBA" id="ARBA00023125"/>
    </source>
</evidence>
<evidence type="ECO:0000313" key="8">
    <source>
        <dbReference type="Proteomes" id="UP000825935"/>
    </source>
</evidence>
<dbReference type="GO" id="GO:0003677">
    <property type="term" value="F:DNA binding"/>
    <property type="evidence" value="ECO:0007669"/>
    <property type="project" value="UniProtKB-KW"/>
</dbReference>